<proteinExistence type="inferred from homology"/>
<dbReference type="EC" id="2.7.7.101" evidence="12"/>
<dbReference type="SMART" id="SM00400">
    <property type="entry name" value="ZnF_CHCC"/>
    <property type="match status" value="1"/>
</dbReference>
<comment type="function">
    <text evidence="12">RNA polymerase that catalyzes the synthesis of short RNA molecules used as primers for DNA polymerase during DNA replication.</text>
</comment>
<dbReference type="GO" id="GO:0008270">
    <property type="term" value="F:zinc ion binding"/>
    <property type="evidence" value="ECO:0007669"/>
    <property type="project" value="UniProtKB-UniRule"/>
</dbReference>
<keyword evidence="1 12" id="KW-0240">DNA-directed RNA polymerase</keyword>
<dbReference type="FunFam" id="3.90.580.10:FF:000001">
    <property type="entry name" value="DNA primase"/>
    <property type="match status" value="1"/>
</dbReference>
<dbReference type="InterPro" id="IPR037068">
    <property type="entry name" value="DNA_primase_core_N_sf"/>
</dbReference>
<evidence type="ECO:0000256" key="2">
    <source>
        <dbReference type="ARBA" id="ARBA00022515"/>
    </source>
</evidence>
<evidence type="ECO:0000256" key="3">
    <source>
        <dbReference type="ARBA" id="ARBA00022679"/>
    </source>
</evidence>
<accession>A0A7X0H766</accession>
<evidence type="ECO:0000256" key="5">
    <source>
        <dbReference type="ARBA" id="ARBA00022705"/>
    </source>
</evidence>
<keyword evidence="9" id="KW-0460">Magnesium</keyword>
<keyword evidence="16" id="KW-1185">Reference proteome</keyword>
<comment type="catalytic activity">
    <reaction evidence="12">
        <text>ssDNA + n NTP = ssDNA/pppN(pN)n-1 hybrid + (n-1) diphosphate.</text>
        <dbReference type="EC" id="2.7.7.101"/>
    </reaction>
</comment>
<dbReference type="Pfam" id="PF08275">
    <property type="entry name" value="DNAG_N"/>
    <property type="match status" value="1"/>
</dbReference>
<dbReference type="Gene3D" id="3.90.580.10">
    <property type="entry name" value="Zinc finger, CHC2-type domain"/>
    <property type="match status" value="1"/>
</dbReference>
<dbReference type="FunFam" id="3.40.1360.10:FF:000002">
    <property type="entry name" value="DNA primase"/>
    <property type="match status" value="1"/>
</dbReference>
<dbReference type="GO" id="GO:0006269">
    <property type="term" value="P:DNA replication, synthesis of primer"/>
    <property type="evidence" value="ECO:0007669"/>
    <property type="project" value="UniProtKB-UniRule"/>
</dbReference>
<organism evidence="15 16">
    <name type="scientific">Algisphaera agarilytica</name>
    <dbReference type="NCBI Taxonomy" id="1385975"/>
    <lineage>
        <taxon>Bacteria</taxon>
        <taxon>Pseudomonadati</taxon>
        <taxon>Planctomycetota</taxon>
        <taxon>Phycisphaerae</taxon>
        <taxon>Phycisphaerales</taxon>
        <taxon>Phycisphaeraceae</taxon>
        <taxon>Algisphaera</taxon>
    </lineage>
</organism>
<evidence type="ECO:0000256" key="13">
    <source>
        <dbReference type="SAM" id="MobiDB-lite"/>
    </source>
</evidence>
<comment type="similarity">
    <text evidence="12">Belongs to the DnaG primase family.</text>
</comment>
<dbReference type="Proteomes" id="UP000541810">
    <property type="component" value="Unassembled WGS sequence"/>
</dbReference>
<evidence type="ECO:0000256" key="10">
    <source>
        <dbReference type="ARBA" id="ARBA00023125"/>
    </source>
</evidence>
<dbReference type="Gene3D" id="3.40.1360.10">
    <property type="match status" value="1"/>
</dbReference>
<evidence type="ECO:0000256" key="7">
    <source>
        <dbReference type="ARBA" id="ARBA00022771"/>
    </source>
</evidence>
<protein>
    <recommendedName>
        <fullName evidence="12">DNA primase</fullName>
        <ecNumber evidence="12">2.7.7.101</ecNumber>
    </recommendedName>
</protein>
<dbReference type="Pfam" id="PF13155">
    <property type="entry name" value="Toprim_2"/>
    <property type="match status" value="1"/>
</dbReference>
<evidence type="ECO:0000259" key="14">
    <source>
        <dbReference type="PROSITE" id="PS50880"/>
    </source>
</evidence>
<keyword evidence="11 12" id="KW-0804">Transcription</keyword>
<evidence type="ECO:0000256" key="1">
    <source>
        <dbReference type="ARBA" id="ARBA00022478"/>
    </source>
</evidence>
<dbReference type="InterPro" id="IPR006171">
    <property type="entry name" value="TOPRIM_dom"/>
</dbReference>
<dbReference type="SUPFAM" id="SSF57783">
    <property type="entry name" value="Zinc beta-ribbon"/>
    <property type="match status" value="1"/>
</dbReference>
<dbReference type="RefSeq" id="WP_184678043.1">
    <property type="nucleotide sequence ID" value="NZ_JACHGY010000001.1"/>
</dbReference>
<feature type="compositionally biased region" description="Polar residues" evidence="13">
    <location>
        <begin position="616"/>
        <end position="625"/>
    </location>
</feature>
<evidence type="ECO:0000256" key="9">
    <source>
        <dbReference type="ARBA" id="ARBA00022842"/>
    </source>
</evidence>
<evidence type="ECO:0000256" key="6">
    <source>
        <dbReference type="ARBA" id="ARBA00022723"/>
    </source>
</evidence>
<dbReference type="HAMAP" id="MF_00974">
    <property type="entry name" value="DNA_primase_DnaG"/>
    <property type="match status" value="1"/>
</dbReference>
<feature type="region of interest" description="Disordered" evidence="13">
    <location>
        <begin position="614"/>
        <end position="647"/>
    </location>
</feature>
<keyword evidence="8 12" id="KW-0862">Zinc</keyword>
<dbReference type="GO" id="GO:0000428">
    <property type="term" value="C:DNA-directed RNA polymerase complex"/>
    <property type="evidence" value="ECO:0007669"/>
    <property type="project" value="UniProtKB-KW"/>
</dbReference>
<dbReference type="GO" id="GO:0005737">
    <property type="term" value="C:cytoplasm"/>
    <property type="evidence" value="ECO:0007669"/>
    <property type="project" value="TreeGrafter"/>
</dbReference>
<keyword evidence="4 12" id="KW-0548">Nucleotidyltransferase</keyword>
<dbReference type="SMART" id="SM00493">
    <property type="entry name" value="TOPRIM"/>
    <property type="match status" value="1"/>
</dbReference>
<comment type="cofactor">
    <cofactor evidence="12">
        <name>Zn(2+)</name>
        <dbReference type="ChEBI" id="CHEBI:29105"/>
    </cofactor>
    <text evidence="12">Binds 1 zinc ion per monomer.</text>
</comment>
<dbReference type="GO" id="GO:1990077">
    <property type="term" value="C:primosome complex"/>
    <property type="evidence" value="ECO:0007669"/>
    <property type="project" value="UniProtKB-KW"/>
</dbReference>
<feature type="zinc finger region" description="CHC2-type" evidence="12">
    <location>
        <begin position="39"/>
        <end position="63"/>
    </location>
</feature>
<dbReference type="InterPro" id="IPR034151">
    <property type="entry name" value="TOPRIM_DnaG_bac"/>
</dbReference>
<dbReference type="PANTHER" id="PTHR30313:SF2">
    <property type="entry name" value="DNA PRIMASE"/>
    <property type="match status" value="1"/>
</dbReference>
<dbReference type="PANTHER" id="PTHR30313">
    <property type="entry name" value="DNA PRIMASE"/>
    <property type="match status" value="1"/>
</dbReference>
<comment type="subunit">
    <text evidence="12">Monomer. Interacts with DnaB.</text>
</comment>
<evidence type="ECO:0000313" key="16">
    <source>
        <dbReference type="Proteomes" id="UP000541810"/>
    </source>
</evidence>
<dbReference type="Pfam" id="PF01807">
    <property type="entry name" value="Zn_ribbon_DnaG"/>
    <property type="match status" value="1"/>
</dbReference>
<keyword evidence="10 12" id="KW-0238">DNA-binding</keyword>
<reference evidence="15 16" key="1">
    <citation type="submission" date="2020-08" db="EMBL/GenBank/DDBJ databases">
        <title>Genomic Encyclopedia of Type Strains, Phase IV (KMG-IV): sequencing the most valuable type-strain genomes for metagenomic binning, comparative biology and taxonomic classification.</title>
        <authorList>
            <person name="Goeker M."/>
        </authorList>
    </citation>
    <scope>NUCLEOTIDE SEQUENCE [LARGE SCALE GENOMIC DNA]</scope>
    <source>
        <strain evidence="15 16">DSM 103725</strain>
    </source>
</reference>
<gene>
    <name evidence="12" type="primary">dnaG</name>
    <name evidence="15" type="ORF">HNQ40_002341</name>
</gene>
<evidence type="ECO:0000256" key="12">
    <source>
        <dbReference type="HAMAP-Rule" id="MF_00974"/>
    </source>
</evidence>
<comment type="domain">
    <text evidence="12">Contains an N-terminal zinc-binding domain, a central core domain that contains the primase activity, and a C-terminal DnaB-binding domain.</text>
</comment>
<evidence type="ECO:0000256" key="4">
    <source>
        <dbReference type="ARBA" id="ARBA00022695"/>
    </source>
</evidence>
<dbReference type="EMBL" id="JACHGY010000001">
    <property type="protein sequence ID" value="MBB6430535.1"/>
    <property type="molecule type" value="Genomic_DNA"/>
</dbReference>
<keyword evidence="2 12" id="KW-0639">Primosome</keyword>
<dbReference type="CDD" id="cd03364">
    <property type="entry name" value="TOPRIM_DnaG_primases"/>
    <property type="match status" value="1"/>
</dbReference>
<keyword evidence="5 12" id="KW-0235">DNA replication</keyword>
<keyword evidence="3 12" id="KW-0808">Transferase</keyword>
<dbReference type="InterPro" id="IPR050219">
    <property type="entry name" value="DnaG_primase"/>
</dbReference>
<dbReference type="GO" id="GO:0003677">
    <property type="term" value="F:DNA binding"/>
    <property type="evidence" value="ECO:0007669"/>
    <property type="project" value="UniProtKB-KW"/>
</dbReference>
<dbReference type="Gene3D" id="3.90.980.10">
    <property type="entry name" value="DNA primase, catalytic core, N-terminal domain"/>
    <property type="match status" value="1"/>
</dbReference>
<dbReference type="InterPro" id="IPR006295">
    <property type="entry name" value="DNA_primase_DnaG"/>
</dbReference>
<evidence type="ECO:0000256" key="11">
    <source>
        <dbReference type="ARBA" id="ARBA00023163"/>
    </source>
</evidence>
<dbReference type="InterPro" id="IPR030846">
    <property type="entry name" value="DnaG_bac"/>
</dbReference>
<dbReference type="SUPFAM" id="SSF56731">
    <property type="entry name" value="DNA primase core"/>
    <property type="match status" value="1"/>
</dbReference>
<name>A0A7X0H766_9BACT</name>
<comment type="caution">
    <text evidence="15">The sequence shown here is derived from an EMBL/GenBank/DDBJ whole genome shotgun (WGS) entry which is preliminary data.</text>
</comment>
<dbReference type="InterPro" id="IPR002694">
    <property type="entry name" value="Znf_CHC2"/>
</dbReference>
<dbReference type="InterPro" id="IPR013264">
    <property type="entry name" value="DNAG_N"/>
</dbReference>
<dbReference type="InterPro" id="IPR036977">
    <property type="entry name" value="DNA_primase_Znf_CHC2"/>
</dbReference>
<sequence length="669" mass="73446">MSFRDNGDKEKVQEATDIVRLIGEHLPLRPKGKEFVGVCPFHNDTNPSMNVVPQKQIYHCFSCGAGGDAFSFVMNYHKMDFVEALKFLANRAGIELTPWKPGGQGGDEQGPSERKRIAAANAQAVDFFKLLLNHSEYGREARAYLERRGVTPEMVETFGLGYAPDRWDGLVTMVREKGWDKQAFELAQLIRPRKTGDGDFDFLRRRLVFPIFDGIGRPIAFGGRKLRDEDDPKYLNSPETPLFNKSATLYGLHAAKKPIIDSKTAVIVEGYTDVIACHQAGANNAVAALGTALTPQHVRELRRYCEQVVLVMDGDAAGQKAADRAIEVFLTGDLDVSIAVLPGGQDPDELLKAGGLDAWSQVLAEAEDALGFAFNRMQASLESSETTTGKQRVIEGFMTKLIDLGVARMGDLRRAFVVRRLAEMLHMSESAVDSLLAARSPRSSRAVESYDQPADIDGPDATDMAQYAYENEVQNGLASSHSGHRLHAVGIAERRLIAALVRHNSLFSATLSDGSAIDEAISPAELAVPDHRALYQRVFDGLAEGRPVTLHSLCGDLAVDGQHELTQLATTADRELDEALPEPDPDQDDFNDLEPVKELLLDAAVAVIRHRRETHTQQLRQKLTQDNNAPPGDAPGNAPADDSNRQAELLRQYVESRKANPSPGRIARL</sequence>
<dbReference type="AlphaFoldDB" id="A0A7X0H766"/>
<dbReference type="PROSITE" id="PS50880">
    <property type="entry name" value="TOPRIM"/>
    <property type="match status" value="1"/>
</dbReference>
<dbReference type="GO" id="GO:0003899">
    <property type="term" value="F:DNA-directed RNA polymerase activity"/>
    <property type="evidence" value="ECO:0007669"/>
    <property type="project" value="UniProtKB-UniRule"/>
</dbReference>
<evidence type="ECO:0000313" key="15">
    <source>
        <dbReference type="EMBL" id="MBB6430535.1"/>
    </source>
</evidence>
<feature type="domain" description="Toprim" evidence="14">
    <location>
        <begin position="263"/>
        <end position="342"/>
    </location>
</feature>
<dbReference type="NCBIfam" id="TIGR01391">
    <property type="entry name" value="dnaG"/>
    <property type="match status" value="1"/>
</dbReference>
<keyword evidence="7 12" id="KW-0863">Zinc-finger</keyword>
<evidence type="ECO:0000256" key="8">
    <source>
        <dbReference type="ARBA" id="ARBA00022833"/>
    </source>
</evidence>
<keyword evidence="6 12" id="KW-0479">Metal-binding</keyword>
<feature type="compositionally biased region" description="Low complexity" evidence="13">
    <location>
        <begin position="626"/>
        <end position="641"/>
    </location>
</feature>